<organism evidence="1 2">
    <name type="scientific">Amycolatopsis jiangsuensis</name>
    <dbReference type="NCBI Taxonomy" id="1181879"/>
    <lineage>
        <taxon>Bacteria</taxon>
        <taxon>Bacillati</taxon>
        <taxon>Actinomycetota</taxon>
        <taxon>Actinomycetes</taxon>
        <taxon>Pseudonocardiales</taxon>
        <taxon>Pseudonocardiaceae</taxon>
        <taxon>Amycolatopsis</taxon>
    </lineage>
</organism>
<dbReference type="Proteomes" id="UP000581769">
    <property type="component" value="Unassembled WGS sequence"/>
</dbReference>
<accession>A0A840J8I8</accession>
<gene>
    <name evidence="1" type="ORF">BJY18_007289</name>
</gene>
<name>A0A840J8I8_9PSEU</name>
<dbReference type="RefSeq" id="WP_184784267.1">
    <property type="nucleotide sequence ID" value="NZ_JACHMG010000001.1"/>
</dbReference>
<dbReference type="EMBL" id="JACHMG010000001">
    <property type="protein sequence ID" value="MBB4689804.1"/>
    <property type="molecule type" value="Genomic_DNA"/>
</dbReference>
<proteinExistence type="predicted"/>
<dbReference type="AlphaFoldDB" id="A0A840J8I8"/>
<sequence length="214" mass="23734">MSTPIAVLHEHGLTFHQTGPLKKAGYDTAEAVAELVDAHRDYAGGESALSRVPSMGPRRVALVCEAVDAWRENQAPRTPDIECQPPCVHCSPTSARRTKEDLTRRIERMTAVRDTYRTQADDLAAELTFVASRYLADDGGLRFSSQRCTGVSADALAWFGVGVRSEPEEDEYPRDQFDLSACERTFEMAPQHVQERMLPVLQQYRAAVAANPRA</sequence>
<protein>
    <submittedName>
        <fullName evidence="1">Uncharacterized protein</fullName>
    </submittedName>
</protein>
<comment type="caution">
    <text evidence="1">The sequence shown here is derived from an EMBL/GenBank/DDBJ whole genome shotgun (WGS) entry which is preliminary data.</text>
</comment>
<reference evidence="1 2" key="1">
    <citation type="submission" date="2020-08" db="EMBL/GenBank/DDBJ databases">
        <title>Sequencing the genomes of 1000 actinobacteria strains.</title>
        <authorList>
            <person name="Klenk H.-P."/>
        </authorList>
    </citation>
    <scope>NUCLEOTIDE SEQUENCE [LARGE SCALE GENOMIC DNA]</scope>
    <source>
        <strain evidence="1 2">DSM 45859</strain>
    </source>
</reference>
<evidence type="ECO:0000313" key="1">
    <source>
        <dbReference type="EMBL" id="MBB4689804.1"/>
    </source>
</evidence>
<keyword evidence="2" id="KW-1185">Reference proteome</keyword>
<evidence type="ECO:0000313" key="2">
    <source>
        <dbReference type="Proteomes" id="UP000581769"/>
    </source>
</evidence>